<keyword evidence="2" id="KW-1185">Reference proteome</keyword>
<name>A0AAE0G8V9_9CHLO</name>
<dbReference type="EMBL" id="LGRX02008668">
    <property type="protein sequence ID" value="KAK3273036.1"/>
    <property type="molecule type" value="Genomic_DNA"/>
</dbReference>
<dbReference type="InterPro" id="IPR036291">
    <property type="entry name" value="NAD(P)-bd_dom_sf"/>
</dbReference>
<proteinExistence type="predicted"/>
<evidence type="ECO:0000313" key="2">
    <source>
        <dbReference type="Proteomes" id="UP001190700"/>
    </source>
</evidence>
<gene>
    <name evidence="1" type="ORF">CYMTET_18704</name>
</gene>
<dbReference type="Gene3D" id="3.40.50.720">
    <property type="entry name" value="NAD(P)-binding Rossmann-like Domain"/>
    <property type="match status" value="1"/>
</dbReference>
<evidence type="ECO:0000313" key="1">
    <source>
        <dbReference type="EMBL" id="KAK3273036.1"/>
    </source>
</evidence>
<evidence type="ECO:0008006" key="3">
    <source>
        <dbReference type="Google" id="ProtNLM"/>
    </source>
</evidence>
<sequence length="286" mass="32095">MKAIVFGSTGALGRELVVQLLECKDFTQVIAVTRREIPESERTRTFPGITLKGTGQKLKVVQVNFEGGKEVVPLWLTLRDFLDSHTVAFCALGTTVREARTADARRRVDVEYVDNVAMVCKQYYVEHFSLVTAKGAKTDSWFDYLAAKGDIEDRVTQLGFVRTTIWRPGALERHALMRWYESLLALTVRLMPVATLAEALVNNALTPIQRKEKPTLEGPFEEEDIWLIAHPGSSEAEAVEASEQVEPVPFYSFQNLYSTFFGVPEKEMSSLKTDKTSQDKADVALL</sequence>
<dbReference type="PANTHER" id="PTHR14097">
    <property type="entry name" value="OXIDOREDUCTASE HTATIP2"/>
    <property type="match status" value="1"/>
</dbReference>
<reference evidence="1 2" key="1">
    <citation type="journal article" date="2015" name="Genome Biol. Evol.">
        <title>Comparative Genomics of a Bacterivorous Green Alga Reveals Evolutionary Causalities and Consequences of Phago-Mixotrophic Mode of Nutrition.</title>
        <authorList>
            <person name="Burns J.A."/>
            <person name="Paasch A."/>
            <person name="Narechania A."/>
            <person name="Kim E."/>
        </authorList>
    </citation>
    <scope>NUCLEOTIDE SEQUENCE [LARGE SCALE GENOMIC DNA]</scope>
    <source>
        <strain evidence="1 2">PLY_AMNH</strain>
    </source>
</reference>
<dbReference type="GO" id="GO:0051170">
    <property type="term" value="P:import into nucleus"/>
    <property type="evidence" value="ECO:0007669"/>
    <property type="project" value="TreeGrafter"/>
</dbReference>
<accession>A0AAE0G8V9</accession>
<protein>
    <recommendedName>
        <fullName evidence="3">NAD(P)-binding domain-containing protein</fullName>
    </recommendedName>
</protein>
<dbReference type="SUPFAM" id="SSF51735">
    <property type="entry name" value="NAD(P)-binding Rossmann-fold domains"/>
    <property type="match status" value="1"/>
</dbReference>
<dbReference type="Proteomes" id="UP001190700">
    <property type="component" value="Unassembled WGS sequence"/>
</dbReference>
<dbReference type="GO" id="GO:0005737">
    <property type="term" value="C:cytoplasm"/>
    <property type="evidence" value="ECO:0007669"/>
    <property type="project" value="TreeGrafter"/>
</dbReference>
<organism evidence="1 2">
    <name type="scientific">Cymbomonas tetramitiformis</name>
    <dbReference type="NCBI Taxonomy" id="36881"/>
    <lineage>
        <taxon>Eukaryota</taxon>
        <taxon>Viridiplantae</taxon>
        <taxon>Chlorophyta</taxon>
        <taxon>Pyramimonadophyceae</taxon>
        <taxon>Pyramimonadales</taxon>
        <taxon>Pyramimonadaceae</taxon>
        <taxon>Cymbomonas</taxon>
    </lineage>
</organism>
<dbReference type="AlphaFoldDB" id="A0AAE0G8V9"/>
<dbReference type="PANTHER" id="PTHR14097:SF7">
    <property type="entry name" value="OXIDOREDUCTASE HTATIP2"/>
    <property type="match status" value="1"/>
</dbReference>
<comment type="caution">
    <text evidence="1">The sequence shown here is derived from an EMBL/GenBank/DDBJ whole genome shotgun (WGS) entry which is preliminary data.</text>
</comment>